<evidence type="ECO:0000313" key="1">
    <source>
        <dbReference type="EMBL" id="RDH85805.1"/>
    </source>
</evidence>
<protein>
    <recommendedName>
        <fullName evidence="3">SRPBCC family protein</fullName>
    </recommendedName>
</protein>
<dbReference type="EMBL" id="QFXE01000012">
    <property type="protein sequence ID" value="RDH85805.1"/>
    <property type="molecule type" value="Genomic_DNA"/>
</dbReference>
<dbReference type="AlphaFoldDB" id="A0A370DLL0"/>
<keyword evidence="2" id="KW-1185">Reference proteome</keyword>
<dbReference type="Proteomes" id="UP000254771">
    <property type="component" value="Unassembled WGS sequence"/>
</dbReference>
<accession>A0A370DLL0</accession>
<sequence length="169" mass="19335">MRVTNIHSRTYQVPSDKVGALVDTLSSNNDLLWPHKLWPRMKFDKPLSVSANGGHGPICYFVEEYVVGKRIVFRFTGPNGFDGYHGYDVVELENNKTELRETLKMKTHGMAQLSWPLIFCPLHDALIEDSLSFAELRLNLTPTVSEWTLWVKFLRWLISGGKSRAQTIV</sequence>
<evidence type="ECO:0008006" key="3">
    <source>
        <dbReference type="Google" id="ProtNLM"/>
    </source>
</evidence>
<gene>
    <name evidence="1" type="ORF">DIZ78_10140</name>
</gene>
<evidence type="ECO:0000313" key="2">
    <source>
        <dbReference type="Proteomes" id="UP000254771"/>
    </source>
</evidence>
<proteinExistence type="predicted"/>
<name>A0A370DLL0_9GAMM</name>
<organism evidence="1 2">
    <name type="scientific">endosymbiont of Escarpia spicata</name>
    <dbReference type="NCBI Taxonomy" id="2200908"/>
    <lineage>
        <taxon>Bacteria</taxon>
        <taxon>Pseudomonadati</taxon>
        <taxon>Pseudomonadota</taxon>
        <taxon>Gammaproteobacteria</taxon>
        <taxon>sulfur-oxidizing symbionts</taxon>
    </lineage>
</organism>
<reference evidence="1 2" key="1">
    <citation type="journal article" date="2018" name="ISME J.">
        <title>Endosymbiont genomes yield clues of tubeworm success.</title>
        <authorList>
            <person name="Li Y."/>
            <person name="Liles M.R."/>
            <person name="Halanych K.M."/>
        </authorList>
    </citation>
    <scope>NUCLEOTIDE SEQUENCE [LARGE SCALE GENOMIC DNA]</scope>
    <source>
        <strain evidence="1">A1462</strain>
    </source>
</reference>
<comment type="caution">
    <text evidence="1">The sequence shown here is derived from an EMBL/GenBank/DDBJ whole genome shotgun (WGS) entry which is preliminary data.</text>
</comment>